<gene>
    <name evidence="1" type="ORF">DZ860_14850</name>
</gene>
<evidence type="ECO:0000313" key="1">
    <source>
        <dbReference type="EMBL" id="RJX69754.1"/>
    </source>
</evidence>
<proteinExistence type="predicted"/>
<sequence length="142" mass="15920">MPPFAKPLLLLLAVLLGFFASDIYRWLTAPPQTIVLDDYCQVSKQGCKSGEVIVKLSGEHAQPLVPTTLNVEWPNANSETLILTLQGYEMDMGTVKFKIDKLNDNQYQTDIILPVCRMETMTWVGELTDGTTTINTLIRMAR</sequence>
<evidence type="ECO:0000313" key="2">
    <source>
        <dbReference type="Proteomes" id="UP000273252"/>
    </source>
</evidence>
<dbReference type="AlphaFoldDB" id="A0A3A6QMV0"/>
<reference evidence="1 2" key="1">
    <citation type="submission" date="2018-08" db="EMBL/GenBank/DDBJ databases">
        <title>Vibrio isolated from the Eastern China Marginal Seas.</title>
        <authorList>
            <person name="Li Y."/>
        </authorList>
    </citation>
    <scope>NUCLEOTIDE SEQUENCE [LARGE SCALE GENOMIC DNA]</scope>
    <source>
        <strain evidence="1 2">BEI233</strain>
    </source>
</reference>
<dbReference type="OrthoDB" id="5917490at2"/>
<dbReference type="EMBL" id="QVMU01000014">
    <property type="protein sequence ID" value="RJX69754.1"/>
    <property type="molecule type" value="Genomic_DNA"/>
</dbReference>
<organism evidence="1 2">
    <name type="scientific">Vibrio sinensis</name>
    <dbReference type="NCBI Taxonomy" id="2302434"/>
    <lineage>
        <taxon>Bacteria</taxon>
        <taxon>Pseudomonadati</taxon>
        <taxon>Pseudomonadota</taxon>
        <taxon>Gammaproteobacteria</taxon>
        <taxon>Vibrionales</taxon>
        <taxon>Vibrionaceae</taxon>
        <taxon>Vibrio</taxon>
    </lineage>
</organism>
<keyword evidence="2" id="KW-1185">Reference proteome</keyword>
<protein>
    <submittedName>
        <fullName evidence="1">Uncharacterized protein</fullName>
    </submittedName>
</protein>
<dbReference type="Proteomes" id="UP000273252">
    <property type="component" value="Unassembled WGS sequence"/>
</dbReference>
<accession>A0A3A6QMV0</accession>
<comment type="caution">
    <text evidence="1">The sequence shown here is derived from an EMBL/GenBank/DDBJ whole genome shotgun (WGS) entry which is preliminary data.</text>
</comment>
<name>A0A3A6QMV0_9VIBR</name>